<name>A0A3P8V4P5_CYNSE</name>
<reference evidence="2" key="3">
    <citation type="submission" date="2025-09" db="UniProtKB">
        <authorList>
            <consortium name="Ensembl"/>
        </authorList>
    </citation>
    <scope>IDENTIFICATION</scope>
</reference>
<feature type="region of interest" description="Disordered" evidence="1">
    <location>
        <begin position="41"/>
        <end position="84"/>
    </location>
</feature>
<dbReference type="PANTHER" id="PTHR45854">
    <property type="entry name" value="ASAP FAMILY MEMBER"/>
    <property type="match status" value="1"/>
</dbReference>
<dbReference type="Proteomes" id="UP000265120">
    <property type="component" value="Chromosome 7"/>
</dbReference>
<dbReference type="PANTHER" id="PTHR45854:SF3">
    <property type="entry name" value="ARFGAP WITH SH3 DOMAIN, ANK REPEAT AND PH DOMAIN-CONTAINING PROTEIN"/>
    <property type="match status" value="1"/>
</dbReference>
<protein>
    <submittedName>
        <fullName evidence="2">Uncharacterized protein</fullName>
    </submittedName>
</protein>
<dbReference type="InterPro" id="IPR043593">
    <property type="entry name" value="ASAP"/>
</dbReference>
<accession>A0A3P8V4P5</accession>
<reference evidence="2" key="2">
    <citation type="submission" date="2025-08" db="UniProtKB">
        <authorList>
            <consortium name="Ensembl"/>
        </authorList>
    </citation>
    <scope>IDENTIFICATION</scope>
</reference>
<dbReference type="AlphaFoldDB" id="A0A3P8V4P5"/>
<sequence>MPEVISVTEFISETNEDYTAPTTSSFSTRMLHCRNTVAALEESEAGEGEAGPRPAARNDPHGVQWRRNRRGDGEGAAAVPAADV</sequence>
<dbReference type="GeneTree" id="ENSGT01060000248676"/>
<organism evidence="2 3">
    <name type="scientific">Cynoglossus semilaevis</name>
    <name type="common">Tongue sole</name>
    <dbReference type="NCBI Taxonomy" id="244447"/>
    <lineage>
        <taxon>Eukaryota</taxon>
        <taxon>Metazoa</taxon>
        <taxon>Chordata</taxon>
        <taxon>Craniata</taxon>
        <taxon>Vertebrata</taxon>
        <taxon>Euteleostomi</taxon>
        <taxon>Actinopterygii</taxon>
        <taxon>Neopterygii</taxon>
        <taxon>Teleostei</taxon>
        <taxon>Neoteleostei</taxon>
        <taxon>Acanthomorphata</taxon>
        <taxon>Carangaria</taxon>
        <taxon>Pleuronectiformes</taxon>
        <taxon>Pleuronectoidei</taxon>
        <taxon>Cynoglossidae</taxon>
        <taxon>Cynoglossinae</taxon>
        <taxon>Cynoglossus</taxon>
    </lineage>
</organism>
<reference evidence="2 3" key="1">
    <citation type="journal article" date="2014" name="Nat. Genet.">
        <title>Whole-genome sequence of a flatfish provides insights into ZW sex chromosome evolution and adaptation to a benthic lifestyle.</title>
        <authorList>
            <person name="Chen S."/>
            <person name="Zhang G."/>
            <person name="Shao C."/>
            <person name="Huang Q."/>
            <person name="Liu G."/>
            <person name="Zhang P."/>
            <person name="Song W."/>
            <person name="An N."/>
            <person name="Chalopin D."/>
            <person name="Volff J.N."/>
            <person name="Hong Y."/>
            <person name="Li Q."/>
            <person name="Sha Z."/>
            <person name="Zhou H."/>
            <person name="Xie M."/>
            <person name="Yu Q."/>
            <person name="Liu Y."/>
            <person name="Xiang H."/>
            <person name="Wang N."/>
            <person name="Wu K."/>
            <person name="Yang C."/>
            <person name="Zhou Q."/>
            <person name="Liao X."/>
            <person name="Yang L."/>
            <person name="Hu Q."/>
            <person name="Zhang J."/>
            <person name="Meng L."/>
            <person name="Jin L."/>
            <person name="Tian Y."/>
            <person name="Lian J."/>
            <person name="Yang J."/>
            <person name="Miao G."/>
            <person name="Liu S."/>
            <person name="Liang Z."/>
            <person name="Yan F."/>
            <person name="Li Y."/>
            <person name="Sun B."/>
            <person name="Zhang H."/>
            <person name="Zhang J."/>
            <person name="Zhu Y."/>
            <person name="Du M."/>
            <person name="Zhao Y."/>
            <person name="Schartl M."/>
            <person name="Tang Q."/>
            <person name="Wang J."/>
        </authorList>
    </citation>
    <scope>NUCLEOTIDE SEQUENCE</scope>
</reference>
<keyword evidence="3" id="KW-1185">Reference proteome</keyword>
<dbReference type="Ensembl" id="ENSCSET00000009649.1">
    <property type="protein sequence ID" value="ENSCSEP00000009537.1"/>
    <property type="gene ID" value="ENSCSEG00000006121.1"/>
</dbReference>
<evidence type="ECO:0000313" key="2">
    <source>
        <dbReference type="Ensembl" id="ENSCSEP00000009537.1"/>
    </source>
</evidence>
<evidence type="ECO:0000313" key="3">
    <source>
        <dbReference type="Proteomes" id="UP000265120"/>
    </source>
</evidence>
<dbReference type="STRING" id="244447.ENSCSEP00000009537"/>
<dbReference type="GO" id="GO:0005096">
    <property type="term" value="F:GTPase activator activity"/>
    <property type="evidence" value="ECO:0007669"/>
    <property type="project" value="InterPro"/>
</dbReference>
<dbReference type="InParanoid" id="A0A3P8V4P5"/>
<proteinExistence type="predicted"/>
<evidence type="ECO:0000256" key="1">
    <source>
        <dbReference type="SAM" id="MobiDB-lite"/>
    </source>
</evidence>